<dbReference type="PANTHER" id="PTHR47506:SF7">
    <property type="entry name" value="TRANSCRIPTIONAL REGULATORY PROTEIN"/>
    <property type="match status" value="1"/>
</dbReference>
<dbReference type="Pfam" id="PF00440">
    <property type="entry name" value="TetR_N"/>
    <property type="match status" value="1"/>
</dbReference>
<evidence type="ECO:0000259" key="5">
    <source>
        <dbReference type="PROSITE" id="PS50977"/>
    </source>
</evidence>
<comment type="caution">
    <text evidence="6">The sequence shown here is derived from an EMBL/GenBank/DDBJ whole genome shotgun (WGS) entry which is preliminary data.</text>
</comment>
<dbReference type="Proteomes" id="UP001168528">
    <property type="component" value="Unassembled WGS sequence"/>
</dbReference>
<evidence type="ECO:0000256" key="3">
    <source>
        <dbReference type="ARBA" id="ARBA00023163"/>
    </source>
</evidence>
<gene>
    <name evidence="6" type="ORF">Q0590_35325</name>
</gene>
<dbReference type="SUPFAM" id="SSF46689">
    <property type="entry name" value="Homeodomain-like"/>
    <property type="match status" value="1"/>
</dbReference>
<dbReference type="PRINTS" id="PR00455">
    <property type="entry name" value="HTHTETR"/>
</dbReference>
<dbReference type="PANTHER" id="PTHR47506">
    <property type="entry name" value="TRANSCRIPTIONAL REGULATORY PROTEIN"/>
    <property type="match status" value="1"/>
</dbReference>
<dbReference type="Gene3D" id="1.10.357.10">
    <property type="entry name" value="Tetracycline Repressor, domain 2"/>
    <property type="match status" value="1"/>
</dbReference>
<name>A0ABT8RJX9_9BACT</name>
<dbReference type="InterPro" id="IPR036271">
    <property type="entry name" value="Tet_transcr_reg_TetR-rel_C_sf"/>
</dbReference>
<reference evidence="6" key="1">
    <citation type="submission" date="2023-07" db="EMBL/GenBank/DDBJ databases">
        <title>The genome sequence of Rhodocytophaga aerolata KACC 12507.</title>
        <authorList>
            <person name="Zhang X."/>
        </authorList>
    </citation>
    <scope>NUCLEOTIDE SEQUENCE</scope>
    <source>
        <strain evidence="6">KACC 12507</strain>
    </source>
</reference>
<protein>
    <submittedName>
        <fullName evidence="6">TetR/AcrR family transcriptional regulator</fullName>
    </submittedName>
</protein>
<accession>A0ABT8RJX9</accession>
<dbReference type="InterPro" id="IPR009057">
    <property type="entry name" value="Homeodomain-like_sf"/>
</dbReference>
<keyword evidence="2 4" id="KW-0238">DNA-binding</keyword>
<sequence>MSKGHTTKEQIIWKAYQLFRERGYYNTSMADIGQACGLLKGSIYHHFASKEVLMEEVLKAVYNSFKQQVFDVAFQAMGTPKERLEKMMQAIEQTYFQEQGGCIMGQTGAHVPSNPAAFTSIIQQFFSAWKQAFAHVFTPQYGIEDSQRLAWQAIQEIEGAVTLYCIFFDKSFFISTRQRIEGMLA</sequence>
<feature type="domain" description="HTH tetR-type" evidence="5">
    <location>
        <begin position="5"/>
        <end position="65"/>
    </location>
</feature>
<dbReference type="SUPFAM" id="SSF48498">
    <property type="entry name" value="Tetracyclin repressor-like, C-terminal domain"/>
    <property type="match status" value="1"/>
</dbReference>
<evidence type="ECO:0000313" key="7">
    <source>
        <dbReference type="Proteomes" id="UP001168528"/>
    </source>
</evidence>
<keyword evidence="1" id="KW-0805">Transcription regulation</keyword>
<evidence type="ECO:0000256" key="2">
    <source>
        <dbReference type="ARBA" id="ARBA00023125"/>
    </source>
</evidence>
<keyword evidence="3" id="KW-0804">Transcription</keyword>
<keyword evidence="7" id="KW-1185">Reference proteome</keyword>
<dbReference type="RefSeq" id="WP_302042395.1">
    <property type="nucleotide sequence ID" value="NZ_JAUKPO010000069.1"/>
</dbReference>
<proteinExistence type="predicted"/>
<feature type="DNA-binding region" description="H-T-H motif" evidence="4">
    <location>
        <begin position="28"/>
        <end position="47"/>
    </location>
</feature>
<organism evidence="6 7">
    <name type="scientific">Rhodocytophaga aerolata</name>
    <dbReference type="NCBI Taxonomy" id="455078"/>
    <lineage>
        <taxon>Bacteria</taxon>
        <taxon>Pseudomonadati</taxon>
        <taxon>Bacteroidota</taxon>
        <taxon>Cytophagia</taxon>
        <taxon>Cytophagales</taxon>
        <taxon>Rhodocytophagaceae</taxon>
        <taxon>Rhodocytophaga</taxon>
    </lineage>
</organism>
<evidence type="ECO:0000256" key="1">
    <source>
        <dbReference type="ARBA" id="ARBA00023015"/>
    </source>
</evidence>
<evidence type="ECO:0000256" key="4">
    <source>
        <dbReference type="PROSITE-ProRule" id="PRU00335"/>
    </source>
</evidence>
<dbReference type="EMBL" id="JAUKPO010000069">
    <property type="protein sequence ID" value="MDO1451598.1"/>
    <property type="molecule type" value="Genomic_DNA"/>
</dbReference>
<dbReference type="PROSITE" id="PS50977">
    <property type="entry name" value="HTH_TETR_2"/>
    <property type="match status" value="1"/>
</dbReference>
<dbReference type="InterPro" id="IPR001647">
    <property type="entry name" value="HTH_TetR"/>
</dbReference>
<evidence type="ECO:0000313" key="6">
    <source>
        <dbReference type="EMBL" id="MDO1451598.1"/>
    </source>
</evidence>